<name>G4YEH0_PHYSP</name>
<keyword evidence="2" id="KW-1185">Reference proteome</keyword>
<dbReference type="GeneID" id="20640934"/>
<dbReference type="RefSeq" id="XP_009514152.1">
    <property type="nucleotide sequence ID" value="XM_009515857.1"/>
</dbReference>
<organism evidence="1 2">
    <name type="scientific">Phytophthora sojae (strain P6497)</name>
    <name type="common">Soybean stem and root rot agent</name>
    <name type="synonym">Phytophthora megasperma f. sp. glycines</name>
    <dbReference type="NCBI Taxonomy" id="1094619"/>
    <lineage>
        <taxon>Eukaryota</taxon>
        <taxon>Sar</taxon>
        <taxon>Stramenopiles</taxon>
        <taxon>Oomycota</taxon>
        <taxon>Peronosporomycetes</taxon>
        <taxon>Peronosporales</taxon>
        <taxon>Peronosporaceae</taxon>
        <taxon>Phytophthora</taxon>
    </lineage>
</organism>
<evidence type="ECO:0000313" key="2">
    <source>
        <dbReference type="Proteomes" id="UP000002640"/>
    </source>
</evidence>
<proteinExistence type="predicted"/>
<reference evidence="1 2" key="1">
    <citation type="journal article" date="2006" name="Science">
        <title>Phytophthora genome sequences uncover evolutionary origins and mechanisms of pathogenesis.</title>
        <authorList>
            <person name="Tyler B.M."/>
            <person name="Tripathy S."/>
            <person name="Zhang X."/>
            <person name="Dehal P."/>
            <person name="Jiang R.H."/>
            <person name="Aerts A."/>
            <person name="Arredondo F.D."/>
            <person name="Baxter L."/>
            <person name="Bensasson D."/>
            <person name="Beynon J.L."/>
            <person name="Chapman J."/>
            <person name="Damasceno C.M."/>
            <person name="Dorrance A.E."/>
            <person name="Dou D."/>
            <person name="Dickerman A.W."/>
            <person name="Dubchak I.L."/>
            <person name="Garbelotto M."/>
            <person name="Gijzen M."/>
            <person name="Gordon S.G."/>
            <person name="Govers F."/>
            <person name="Grunwald N.J."/>
            <person name="Huang W."/>
            <person name="Ivors K.L."/>
            <person name="Jones R.W."/>
            <person name="Kamoun S."/>
            <person name="Krampis K."/>
            <person name="Lamour K.H."/>
            <person name="Lee M.K."/>
            <person name="McDonald W.H."/>
            <person name="Medina M."/>
            <person name="Meijer H.J."/>
            <person name="Nordberg E.K."/>
            <person name="Maclean D.J."/>
            <person name="Ospina-Giraldo M.D."/>
            <person name="Morris P.F."/>
            <person name="Phuntumart V."/>
            <person name="Putnam N.H."/>
            <person name="Rash S."/>
            <person name="Rose J.K."/>
            <person name="Sakihama Y."/>
            <person name="Salamov A.A."/>
            <person name="Savidor A."/>
            <person name="Scheuring C.F."/>
            <person name="Smith B.M."/>
            <person name="Sobral B.W."/>
            <person name="Terry A."/>
            <person name="Torto-Alalibo T.A."/>
            <person name="Win J."/>
            <person name="Xu Z."/>
            <person name="Zhang H."/>
            <person name="Grigoriev I.V."/>
            <person name="Rokhsar D.S."/>
            <person name="Boore J.L."/>
        </authorList>
    </citation>
    <scope>NUCLEOTIDE SEQUENCE [LARGE SCALE GENOMIC DNA]</scope>
    <source>
        <strain evidence="1 2">P6497</strain>
    </source>
</reference>
<dbReference type="EMBL" id="JH159151">
    <property type="protein sequence ID" value="EGZ26877.1"/>
    <property type="molecule type" value="Genomic_DNA"/>
</dbReference>
<accession>G4YEH0</accession>
<dbReference type="Proteomes" id="UP000002640">
    <property type="component" value="Unassembled WGS sequence"/>
</dbReference>
<evidence type="ECO:0000313" key="1">
    <source>
        <dbReference type="EMBL" id="EGZ26877.1"/>
    </source>
</evidence>
<dbReference type="KEGG" id="psoj:PHYSODRAFT_293038"/>
<gene>
    <name evidence="1" type="ORF">PHYSODRAFT_293038</name>
</gene>
<sequence>MPSMLENTTFMSTNKTKKQRTAPSLADLVVLLDNGLVSFLSLRDIRSLILVCPRSVSPEARDGVATALIRQECSNLDIHLGTQCYKNWCQLVPATIEGVNHSLYCDCDQSVWDDNDLADFPYHVKVPKCPPLPSLFDARPRLLDAMQLIREGIIEHCGYVFQLICLDNNDGVRFGTFQPVMVSVTTALEAQLEATTPSAQSSAGCA</sequence>
<dbReference type="AlphaFoldDB" id="G4YEH0"/>
<protein>
    <submittedName>
        <fullName evidence="1">Uncharacterized protein</fullName>
    </submittedName>
</protein>
<dbReference type="InParanoid" id="G4YEH0"/>